<reference evidence="3 4" key="1">
    <citation type="submission" date="2019-08" db="EMBL/GenBank/DDBJ databases">
        <title>Hyperibacter terrae gen. nov., sp. nov. and Hyperibacter viscosus sp. nov., two new members in the family Rhodospirillaceae isolated from the rhizosphere of Hypericum perforatum.</title>
        <authorList>
            <person name="Noviana Z."/>
        </authorList>
    </citation>
    <scope>NUCLEOTIDE SEQUENCE [LARGE SCALE GENOMIC DNA]</scope>
    <source>
        <strain evidence="3 4">R5913</strain>
    </source>
</reference>
<dbReference type="OrthoDB" id="9779263at2"/>
<dbReference type="GO" id="GO:0016779">
    <property type="term" value="F:nucleotidyltransferase activity"/>
    <property type="evidence" value="ECO:0007669"/>
    <property type="project" value="UniProtKB-ARBA"/>
</dbReference>
<name>A0A5J6MHL0_9PROT</name>
<dbReference type="Pfam" id="PF12804">
    <property type="entry name" value="NTP_transf_3"/>
    <property type="match status" value="1"/>
</dbReference>
<evidence type="ECO:0000256" key="1">
    <source>
        <dbReference type="ARBA" id="ARBA00022842"/>
    </source>
</evidence>
<sequence length="548" mass="58063">MIFASLPVGEAEGALLVHSIKMGKMAFRKGRKLSPDDLRALTAAGVERVTVVRFEPGDVAEDEAARKIATAVCGENLEVAAPFTGRSNLIAKCHGLLVVDRPRLDRLNAVDEAVTLATLPAFDLVAPGDMVATVKIIPFAVPGEALERCLWTLAGEPLLRIAALRPRAVTLIQTRLPGLKESVIDKTVAIMNERLSGLGGEPARDRRCPHDEAALTAEIDAALEGGAEMVLIAGASAITDRRDVLPAAITRAGGRVDHFGMPVDPGNLMLLAHIGDKPVLGLPGCVRSPKLNGFDWVLQRLMADLPVTRQDIMAMGAGGLLKEIPTRPQPRASSESLAPRAPKVAAIVLAAGRSSRMGSANKLMAELEGKPLVDHAVDAALAARLDRVVVVTGHESERVRQSLGNRRVEFVHNPDYASGIASSLAAGLAALKDSAIDGVLVLLGDMPRIAPAQLDRLISAFNPVEGRAICVPTFNGKRGNPVLWGRRFFEPMAHLKGDVGARHLIAENGELVAEVAMPDDAVLTDVDTPQALEALRRQEGKSGGDRSA</sequence>
<dbReference type="PANTHER" id="PTHR43777">
    <property type="entry name" value="MOLYBDENUM COFACTOR CYTIDYLYLTRANSFERASE"/>
    <property type="match status" value="1"/>
</dbReference>
<keyword evidence="4" id="KW-1185">Reference proteome</keyword>
<dbReference type="SMART" id="SM00852">
    <property type="entry name" value="MoCF_biosynth"/>
    <property type="match status" value="1"/>
</dbReference>
<dbReference type="InterPro" id="IPR029044">
    <property type="entry name" value="Nucleotide-diphossugar_trans"/>
</dbReference>
<accession>A0A5J6MHL0</accession>
<proteinExistence type="predicted"/>
<evidence type="ECO:0000313" key="3">
    <source>
        <dbReference type="EMBL" id="QEX16993.1"/>
    </source>
</evidence>
<dbReference type="Gene3D" id="3.40.980.10">
    <property type="entry name" value="MoaB/Mog-like domain"/>
    <property type="match status" value="1"/>
</dbReference>
<feature type="domain" description="MoaB/Mog" evidence="2">
    <location>
        <begin position="170"/>
        <end position="303"/>
    </location>
</feature>
<protein>
    <submittedName>
        <fullName evidence="3">4-diphosphocytidyl-2C-methyl-D-erythritol kinase</fullName>
    </submittedName>
</protein>
<dbReference type="RefSeq" id="WP_151177285.1">
    <property type="nucleotide sequence ID" value="NZ_CP042906.1"/>
</dbReference>
<keyword evidence="1" id="KW-0460">Magnesium</keyword>
<dbReference type="EMBL" id="CP042906">
    <property type="protein sequence ID" value="QEX16993.1"/>
    <property type="molecule type" value="Genomic_DNA"/>
</dbReference>
<dbReference type="CDD" id="cd04182">
    <property type="entry name" value="GT_2_like_f"/>
    <property type="match status" value="1"/>
</dbReference>
<dbReference type="Proteomes" id="UP000326202">
    <property type="component" value="Chromosome"/>
</dbReference>
<keyword evidence="3" id="KW-0418">Kinase</keyword>
<dbReference type="InterPro" id="IPR001453">
    <property type="entry name" value="MoaB/Mog_dom"/>
</dbReference>
<dbReference type="SUPFAM" id="SSF53218">
    <property type="entry name" value="Molybdenum cofactor biosynthesis proteins"/>
    <property type="match status" value="1"/>
</dbReference>
<dbReference type="Gene3D" id="3.90.550.10">
    <property type="entry name" value="Spore Coat Polysaccharide Biosynthesis Protein SpsA, Chain A"/>
    <property type="match status" value="1"/>
</dbReference>
<dbReference type="InterPro" id="IPR025877">
    <property type="entry name" value="MobA-like_NTP_Trfase"/>
</dbReference>
<dbReference type="InterPro" id="IPR036425">
    <property type="entry name" value="MoaB/Mog-like_dom_sf"/>
</dbReference>
<dbReference type="InterPro" id="IPR012184">
    <property type="entry name" value="Bifunc_Mopterin-bd"/>
</dbReference>
<dbReference type="PANTHER" id="PTHR43777:SF1">
    <property type="entry name" value="MOLYBDENUM COFACTOR CYTIDYLYLTRANSFERASE"/>
    <property type="match status" value="1"/>
</dbReference>
<keyword evidence="3" id="KW-0808">Transferase</keyword>
<dbReference type="GO" id="GO:0016301">
    <property type="term" value="F:kinase activity"/>
    <property type="evidence" value="ECO:0007669"/>
    <property type="project" value="UniProtKB-KW"/>
</dbReference>
<dbReference type="CDD" id="cd03522">
    <property type="entry name" value="MoeA_like"/>
    <property type="match status" value="1"/>
</dbReference>
<dbReference type="AlphaFoldDB" id="A0A5J6MHL0"/>
<dbReference type="PIRSF" id="PIRSF036626">
    <property type="entry name" value="MPTBd_MobAlike"/>
    <property type="match status" value="1"/>
</dbReference>
<dbReference type="SUPFAM" id="SSF53448">
    <property type="entry name" value="Nucleotide-diphospho-sugar transferases"/>
    <property type="match status" value="1"/>
</dbReference>
<evidence type="ECO:0000259" key="2">
    <source>
        <dbReference type="SMART" id="SM00852"/>
    </source>
</evidence>
<dbReference type="KEGG" id="htq:FRZ44_22890"/>
<dbReference type="Pfam" id="PF00994">
    <property type="entry name" value="MoCF_biosynth"/>
    <property type="match status" value="1"/>
</dbReference>
<organism evidence="3 4">
    <name type="scientific">Hypericibacter terrae</name>
    <dbReference type="NCBI Taxonomy" id="2602015"/>
    <lineage>
        <taxon>Bacteria</taxon>
        <taxon>Pseudomonadati</taxon>
        <taxon>Pseudomonadota</taxon>
        <taxon>Alphaproteobacteria</taxon>
        <taxon>Rhodospirillales</taxon>
        <taxon>Dongiaceae</taxon>
        <taxon>Hypericibacter</taxon>
    </lineage>
</organism>
<gene>
    <name evidence="3" type="ORF">FRZ44_22890</name>
</gene>
<evidence type="ECO:0000313" key="4">
    <source>
        <dbReference type="Proteomes" id="UP000326202"/>
    </source>
</evidence>